<dbReference type="GO" id="GO:0007059">
    <property type="term" value="P:chromosome segregation"/>
    <property type="evidence" value="ECO:0007669"/>
    <property type="project" value="UniProtKB-UniRule"/>
</dbReference>
<comment type="subcellular location">
    <subcellularLocation>
        <location evidence="1 9">Cytoplasm</location>
    </subcellularLocation>
</comment>
<feature type="domain" description="Tyr recombinase" evidence="10">
    <location>
        <begin position="125"/>
        <end position="318"/>
    </location>
</feature>
<keyword evidence="13" id="KW-1185">Reference proteome</keyword>
<keyword evidence="2 9" id="KW-0963">Cytoplasm</keyword>
<organism evidence="12 13">
    <name type="scientific">Chitinasiproducens palmae</name>
    <dbReference type="NCBI Taxonomy" id="1770053"/>
    <lineage>
        <taxon>Bacteria</taxon>
        <taxon>Pseudomonadati</taxon>
        <taxon>Pseudomonadota</taxon>
        <taxon>Betaproteobacteria</taxon>
        <taxon>Burkholderiales</taxon>
        <taxon>Burkholderiaceae</taxon>
        <taxon>Chitinasiproducens</taxon>
    </lineage>
</organism>
<keyword evidence="7 9" id="KW-0233">DNA recombination</keyword>
<comment type="function">
    <text evidence="9">Site-specific tyrosine recombinase, which acts by catalyzing the cutting and rejoining of the recombining DNA molecules. The XerC-XerD complex is essential to convert dimers of the bacterial chromosome into monomers to permit their segregation at cell division. It also contributes to the segregational stability of plasmids.</text>
</comment>
<dbReference type="InterPro" id="IPR004107">
    <property type="entry name" value="Integrase_SAM-like_N"/>
</dbReference>
<dbReference type="RefSeq" id="WP_091911156.1">
    <property type="nucleotide sequence ID" value="NZ_FNLO01000011.1"/>
</dbReference>
<keyword evidence="4 9" id="KW-0159">Chromosome partition</keyword>
<dbReference type="HAMAP" id="MF_01808">
    <property type="entry name" value="Recomb_XerC_XerD"/>
    <property type="match status" value="1"/>
</dbReference>
<evidence type="ECO:0000256" key="1">
    <source>
        <dbReference type="ARBA" id="ARBA00004496"/>
    </source>
</evidence>
<dbReference type="AlphaFoldDB" id="A0A1H2PT97"/>
<dbReference type="InterPro" id="IPR023009">
    <property type="entry name" value="Tyrosine_recombinase_XerC/XerD"/>
</dbReference>
<evidence type="ECO:0000256" key="8">
    <source>
        <dbReference type="ARBA" id="ARBA00023306"/>
    </source>
</evidence>
<dbReference type="SUPFAM" id="SSF56349">
    <property type="entry name" value="DNA breaking-rejoining enzymes"/>
    <property type="match status" value="1"/>
</dbReference>
<gene>
    <name evidence="9" type="primary">xerC</name>
    <name evidence="12" type="ORF">SAMN05216551_11179</name>
</gene>
<proteinExistence type="inferred from homology"/>
<dbReference type="PANTHER" id="PTHR30349">
    <property type="entry name" value="PHAGE INTEGRASE-RELATED"/>
    <property type="match status" value="1"/>
</dbReference>
<dbReference type="PANTHER" id="PTHR30349:SF81">
    <property type="entry name" value="TYROSINE RECOMBINASE XERC"/>
    <property type="match status" value="1"/>
</dbReference>
<dbReference type="InterPro" id="IPR002104">
    <property type="entry name" value="Integrase_catalytic"/>
</dbReference>
<evidence type="ECO:0000313" key="13">
    <source>
        <dbReference type="Proteomes" id="UP000243719"/>
    </source>
</evidence>
<evidence type="ECO:0000256" key="2">
    <source>
        <dbReference type="ARBA" id="ARBA00022490"/>
    </source>
</evidence>
<dbReference type="InterPro" id="IPR010998">
    <property type="entry name" value="Integrase_recombinase_N"/>
</dbReference>
<evidence type="ECO:0000259" key="11">
    <source>
        <dbReference type="PROSITE" id="PS51900"/>
    </source>
</evidence>
<dbReference type="EMBL" id="FNLO01000011">
    <property type="protein sequence ID" value="SDV50305.1"/>
    <property type="molecule type" value="Genomic_DNA"/>
</dbReference>
<evidence type="ECO:0000256" key="4">
    <source>
        <dbReference type="ARBA" id="ARBA00022829"/>
    </source>
</evidence>
<feature type="active site" evidence="9">
    <location>
        <position position="296"/>
    </location>
</feature>
<accession>A0A1H2PT97</accession>
<dbReference type="GO" id="GO:0003677">
    <property type="term" value="F:DNA binding"/>
    <property type="evidence" value="ECO:0007669"/>
    <property type="project" value="UniProtKB-UniRule"/>
</dbReference>
<dbReference type="GO" id="GO:0006313">
    <property type="term" value="P:DNA transposition"/>
    <property type="evidence" value="ECO:0007669"/>
    <property type="project" value="UniProtKB-UniRule"/>
</dbReference>
<feature type="active site" evidence="9">
    <location>
        <position position="166"/>
    </location>
</feature>
<comment type="similarity">
    <text evidence="9">Belongs to the 'phage' integrase family. XerC subfamily.</text>
</comment>
<comment type="subunit">
    <text evidence="9">Forms a cyclic heterotetrameric complex composed of two molecules of XerC and two molecules of XerD.</text>
</comment>
<name>A0A1H2PT97_9BURK</name>
<evidence type="ECO:0000259" key="10">
    <source>
        <dbReference type="PROSITE" id="PS51898"/>
    </source>
</evidence>
<dbReference type="OrthoDB" id="9801717at2"/>
<dbReference type="STRING" id="1770053.SAMN05216551_11179"/>
<evidence type="ECO:0000313" key="12">
    <source>
        <dbReference type="EMBL" id="SDV50305.1"/>
    </source>
</evidence>
<dbReference type="GO" id="GO:0051301">
    <property type="term" value="P:cell division"/>
    <property type="evidence" value="ECO:0007669"/>
    <property type="project" value="UniProtKB-KW"/>
</dbReference>
<dbReference type="Proteomes" id="UP000243719">
    <property type="component" value="Unassembled WGS sequence"/>
</dbReference>
<evidence type="ECO:0000256" key="9">
    <source>
        <dbReference type="HAMAP-Rule" id="MF_01808"/>
    </source>
</evidence>
<evidence type="ECO:0000256" key="3">
    <source>
        <dbReference type="ARBA" id="ARBA00022618"/>
    </source>
</evidence>
<keyword evidence="8 9" id="KW-0131">Cell cycle</keyword>
<sequence>MNAPDDAALGQADLAALAAHRDSASLHAYLATLENERQYSPHTLRAYHHALAELVRVAESRPLESLTHVDIRNAVARAHGGGLGARSIAHRLSVWRGFFRWLALNSPTLAANPVDGVRAPKRRKALPKALSTDDARTLMEAGADDVSPEALRDRAMLELFYSSGLRLAELIGLDTHYRENGAYRSAGWLDLDSAEVVVTGKGGKRRAVPVGSKALSALRAWLAVRDTMLRDDPNPLFVSTRGARLAPASVRQRVKRLAQAAGIPANVHPHVLRHSFASHVLQSSGDLRAVQDMLGHASIAATQVYTSLDFQYLSKIYDNAHPRARKRDGES</sequence>
<dbReference type="GO" id="GO:0009037">
    <property type="term" value="F:tyrosine-based site-specific recombinase activity"/>
    <property type="evidence" value="ECO:0007669"/>
    <property type="project" value="UniProtKB-UniRule"/>
</dbReference>
<dbReference type="InterPro" id="IPR013762">
    <property type="entry name" value="Integrase-like_cat_sf"/>
</dbReference>
<keyword evidence="5 9" id="KW-0229">DNA integration</keyword>
<evidence type="ECO:0000256" key="6">
    <source>
        <dbReference type="ARBA" id="ARBA00023125"/>
    </source>
</evidence>
<feature type="domain" description="Core-binding (CB)" evidence="11">
    <location>
        <begin position="20"/>
        <end position="103"/>
    </location>
</feature>
<dbReference type="CDD" id="cd00798">
    <property type="entry name" value="INT_XerDC_C"/>
    <property type="match status" value="1"/>
</dbReference>
<reference evidence="13" key="1">
    <citation type="submission" date="2016-09" db="EMBL/GenBank/DDBJ databases">
        <authorList>
            <person name="Varghese N."/>
            <person name="Submissions S."/>
        </authorList>
    </citation>
    <scope>NUCLEOTIDE SEQUENCE [LARGE SCALE GENOMIC DNA]</scope>
    <source>
        <strain evidence="13">JS23</strain>
    </source>
</reference>
<dbReference type="Pfam" id="PF02899">
    <property type="entry name" value="Phage_int_SAM_1"/>
    <property type="match status" value="1"/>
</dbReference>
<feature type="active site" evidence="9">
    <location>
        <position position="273"/>
    </location>
</feature>
<dbReference type="PROSITE" id="PS51898">
    <property type="entry name" value="TYR_RECOMBINASE"/>
    <property type="match status" value="1"/>
</dbReference>
<evidence type="ECO:0000256" key="5">
    <source>
        <dbReference type="ARBA" id="ARBA00022908"/>
    </source>
</evidence>
<evidence type="ECO:0000256" key="7">
    <source>
        <dbReference type="ARBA" id="ARBA00023172"/>
    </source>
</evidence>
<dbReference type="Pfam" id="PF00589">
    <property type="entry name" value="Phage_integrase"/>
    <property type="match status" value="1"/>
</dbReference>
<dbReference type="InterPro" id="IPR044068">
    <property type="entry name" value="CB"/>
</dbReference>
<protein>
    <recommendedName>
        <fullName evidence="9">Tyrosine recombinase XerC</fullName>
    </recommendedName>
</protein>
<dbReference type="PROSITE" id="PS51900">
    <property type="entry name" value="CB"/>
    <property type="match status" value="1"/>
</dbReference>
<dbReference type="GO" id="GO:0005737">
    <property type="term" value="C:cytoplasm"/>
    <property type="evidence" value="ECO:0007669"/>
    <property type="project" value="UniProtKB-SubCell"/>
</dbReference>
<dbReference type="InterPro" id="IPR050090">
    <property type="entry name" value="Tyrosine_recombinase_XerCD"/>
</dbReference>
<dbReference type="Gene3D" id="1.10.443.10">
    <property type="entry name" value="Intergrase catalytic core"/>
    <property type="match status" value="1"/>
</dbReference>
<keyword evidence="6 9" id="KW-0238">DNA-binding</keyword>
<dbReference type="Gene3D" id="1.10.150.130">
    <property type="match status" value="1"/>
</dbReference>
<dbReference type="InterPro" id="IPR011010">
    <property type="entry name" value="DNA_brk_join_enz"/>
</dbReference>
<feature type="active site" evidence="9">
    <location>
        <position position="201"/>
    </location>
</feature>
<feature type="active site" evidence="9">
    <location>
        <position position="270"/>
    </location>
</feature>
<feature type="active site" description="O-(3'-phospho-DNA)-tyrosine intermediate" evidence="9">
    <location>
        <position position="305"/>
    </location>
</feature>
<keyword evidence="3 9" id="KW-0132">Cell division</keyword>